<gene>
    <name evidence="1" type="ORF">A2729_00360</name>
</gene>
<protein>
    <submittedName>
        <fullName evidence="1">Uncharacterized protein</fullName>
    </submittedName>
</protein>
<dbReference type="Proteomes" id="UP000178930">
    <property type="component" value="Unassembled WGS sequence"/>
</dbReference>
<dbReference type="EMBL" id="MHIB01000003">
    <property type="protein sequence ID" value="OGY45281.1"/>
    <property type="molecule type" value="Genomic_DNA"/>
</dbReference>
<organism evidence="1 2">
    <name type="scientific">Candidatus Buchananbacteria bacterium RIFCSPHIGHO2_01_FULL_39_14</name>
    <dbReference type="NCBI Taxonomy" id="1797532"/>
    <lineage>
        <taxon>Bacteria</taxon>
        <taxon>Candidatus Buchananiibacteriota</taxon>
    </lineage>
</organism>
<accession>A0A1G1XZ90</accession>
<name>A0A1G1XZ90_9BACT</name>
<comment type="caution">
    <text evidence="1">The sequence shown here is derived from an EMBL/GenBank/DDBJ whole genome shotgun (WGS) entry which is preliminary data.</text>
</comment>
<evidence type="ECO:0000313" key="2">
    <source>
        <dbReference type="Proteomes" id="UP000178930"/>
    </source>
</evidence>
<proteinExistence type="predicted"/>
<reference evidence="1 2" key="1">
    <citation type="journal article" date="2016" name="Nat. Commun.">
        <title>Thousands of microbial genomes shed light on interconnected biogeochemical processes in an aquifer system.</title>
        <authorList>
            <person name="Anantharaman K."/>
            <person name="Brown C.T."/>
            <person name="Hug L.A."/>
            <person name="Sharon I."/>
            <person name="Castelle C.J."/>
            <person name="Probst A.J."/>
            <person name="Thomas B.C."/>
            <person name="Singh A."/>
            <person name="Wilkins M.J."/>
            <person name="Karaoz U."/>
            <person name="Brodie E.L."/>
            <person name="Williams K.H."/>
            <person name="Hubbard S.S."/>
            <person name="Banfield J.F."/>
        </authorList>
    </citation>
    <scope>NUCLEOTIDE SEQUENCE [LARGE SCALE GENOMIC DNA]</scope>
</reference>
<evidence type="ECO:0000313" key="1">
    <source>
        <dbReference type="EMBL" id="OGY45281.1"/>
    </source>
</evidence>
<dbReference type="AlphaFoldDB" id="A0A1G1XZ90"/>
<sequence>MALEAVDQAILPPAVKRIWQEIITQTPKGFVGIFWLGNREWISSGRPVVLLLGGPPNYLIEQGGVN</sequence>
<dbReference type="STRING" id="1797532.A2729_00360"/>